<sequence length="169" mass="19233">MPCLTIVNIAFIPEDKQATSNDRQGDEWPRASSQEQLFYSPNRNPNSLRCMPAAQNEAIGRKAGQFNQDIGKYEDHPDRNEKGKMVRNDSARVNFDISETNNNDIPYCVQRDQGEYFCGQDDYQFALSKKPNVKGKMSNPIDTEGKDNHYGMTKDVYDDIYQCCVSLTG</sequence>
<name>A0A9P9WGX8_9PEZI</name>
<organism evidence="2 3">
    <name type="scientific">Neoarthrinium moseri</name>
    <dbReference type="NCBI Taxonomy" id="1658444"/>
    <lineage>
        <taxon>Eukaryota</taxon>
        <taxon>Fungi</taxon>
        <taxon>Dikarya</taxon>
        <taxon>Ascomycota</taxon>
        <taxon>Pezizomycotina</taxon>
        <taxon>Sordariomycetes</taxon>
        <taxon>Xylariomycetidae</taxon>
        <taxon>Amphisphaeriales</taxon>
        <taxon>Apiosporaceae</taxon>
        <taxon>Neoarthrinium</taxon>
    </lineage>
</organism>
<feature type="compositionally biased region" description="Basic and acidic residues" evidence="1">
    <location>
        <begin position="15"/>
        <end position="29"/>
    </location>
</feature>
<dbReference type="Proteomes" id="UP000829685">
    <property type="component" value="Unassembled WGS sequence"/>
</dbReference>
<accession>A0A9P9WGX8</accession>
<feature type="region of interest" description="Disordered" evidence="1">
    <location>
        <begin position="15"/>
        <end position="45"/>
    </location>
</feature>
<reference evidence="2" key="1">
    <citation type="submission" date="2021-03" db="EMBL/GenBank/DDBJ databases">
        <title>Revisited historic fungal species revealed as producer of novel bioactive compounds through whole genome sequencing and comparative genomics.</title>
        <authorList>
            <person name="Vignolle G.A."/>
            <person name="Hochenegger N."/>
            <person name="Mach R.L."/>
            <person name="Mach-Aigner A.R."/>
            <person name="Javad Rahimi M."/>
            <person name="Salim K.A."/>
            <person name="Chan C.M."/>
            <person name="Lim L.B.L."/>
            <person name="Cai F."/>
            <person name="Druzhinina I.S."/>
            <person name="U'Ren J.M."/>
            <person name="Derntl C."/>
        </authorList>
    </citation>
    <scope>NUCLEOTIDE SEQUENCE</scope>
    <source>
        <strain evidence="2">TUCIM 5799</strain>
    </source>
</reference>
<gene>
    <name evidence="2" type="ORF">JX265_009241</name>
</gene>
<dbReference type="EMBL" id="JAFIMR010000027">
    <property type="protein sequence ID" value="KAI1862527.1"/>
    <property type="molecule type" value="Genomic_DNA"/>
</dbReference>
<protein>
    <submittedName>
        <fullName evidence="2">Uncharacterized protein</fullName>
    </submittedName>
</protein>
<keyword evidence="3" id="KW-1185">Reference proteome</keyword>
<feature type="compositionally biased region" description="Polar residues" evidence="1">
    <location>
        <begin position="31"/>
        <end position="45"/>
    </location>
</feature>
<dbReference type="AlphaFoldDB" id="A0A9P9WGX8"/>
<comment type="caution">
    <text evidence="2">The sequence shown here is derived from an EMBL/GenBank/DDBJ whole genome shotgun (WGS) entry which is preliminary data.</text>
</comment>
<evidence type="ECO:0000313" key="2">
    <source>
        <dbReference type="EMBL" id="KAI1862527.1"/>
    </source>
</evidence>
<evidence type="ECO:0000256" key="1">
    <source>
        <dbReference type="SAM" id="MobiDB-lite"/>
    </source>
</evidence>
<evidence type="ECO:0000313" key="3">
    <source>
        <dbReference type="Proteomes" id="UP000829685"/>
    </source>
</evidence>
<proteinExistence type="predicted"/>